<accession>A0AAV5E9C5</accession>
<keyword evidence="1" id="KW-0560">Oxidoreductase</keyword>
<dbReference type="GO" id="GO:0016616">
    <property type="term" value="F:oxidoreductase activity, acting on the CH-OH group of donors, NAD or NADP as acceptor"/>
    <property type="evidence" value="ECO:0007669"/>
    <property type="project" value="TreeGrafter"/>
</dbReference>
<reference evidence="3" key="2">
    <citation type="submission" date="2021-12" db="EMBL/GenBank/DDBJ databases">
        <title>Resequencing data analysis of finger millet.</title>
        <authorList>
            <person name="Hatakeyama M."/>
            <person name="Aluri S."/>
            <person name="Balachadran M.T."/>
            <person name="Sivarajan S.R."/>
            <person name="Poveda L."/>
            <person name="Shimizu-Inatsugi R."/>
            <person name="Schlapbach R."/>
            <person name="Sreeman S.M."/>
            <person name="Shimizu K.K."/>
        </authorList>
    </citation>
    <scope>NUCLEOTIDE SEQUENCE</scope>
</reference>
<dbReference type="FunFam" id="3.40.50.720:FF:000085">
    <property type="entry name" value="Dihydroflavonol reductase"/>
    <property type="match status" value="1"/>
</dbReference>
<dbReference type="PANTHER" id="PTHR10366">
    <property type="entry name" value="NAD DEPENDENT EPIMERASE/DEHYDRATASE"/>
    <property type="match status" value="1"/>
</dbReference>
<dbReference type="AlphaFoldDB" id="A0AAV5E9C5"/>
<evidence type="ECO:0000313" key="4">
    <source>
        <dbReference type="Proteomes" id="UP001054889"/>
    </source>
</evidence>
<dbReference type="Pfam" id="PF01370">
    <property type="entry name" value="Epimerase"/>
    <property type="match status" value="1"/>
</dbReference>
<reference evidence="3" key="1">
    <citation type="journal article" date="2018" name="DNA Res.">
        <title>Multiple hybrid de novo genome assembly of finger millet, an orphan allotetraploid crop.</title>
        <authorList>
            <person name="Hatakeyama M."/>
            <person name="Aluri S."/>
            <person name="Balachadran M.T."/>
            <person name="Sivarajan S.R."/>
            <person name="Patrignani A."/>
            <person name="Gruter S."/>
            <person name="Poveda L."/>
            <person name="Shimizu-Inatsugi R."/>
            <person name="Baeten J."/>
            <person name="Francoijs K.J."/>
            <person name="Nataraja K.N."/>
            <person name="Reddy Y.A.N."/>
            <person name="Phadnis S."/>
            <person name="Ravikumar R.L."/>
            <person name="Schlapbach R."/>
            <person name="Sreeman S.M."/>
            <person name="Shimizu K.K."/>
        </authorList>
    </citation>
    <scope>NUCLEOTIDE SEQUENCE</scope>
</reference>
<protein>
    <recommendedName>
        <fullName evidence="2">NAD-dependent epimerase/dehydratase domain-containing protein</fullName>
    </recommendedName>
</protein>
<evidence type="ECO:0000313" key="3">
    <source>
        <dbReference type="EMBL" id="GJN19177.1"/>
    </source>
</evidence>
<keyword evidence="4" id="KW-1185">Reference proteome</keyword>
<dbReference type="Proteomes" id="UP001054889">
    <property type="component" value="Unassembled WGS sequence"/>
</dbReference>
<dbReference type="PANTHER" id="PTHR10366:SF432">
    <property type="entry name" value="OS02G0180700 PROTEIN"/>
    <property type="match status" value="1"/>
</dbReference>
<evidence type="ECO:0000259" key="2">
    <source>
        <dbReference type="Pfam" id="PF01370"/>
    </source>
</evidence>
<organism evidence="3 4">
    <name type="scientific">Eleusine coracana subsp. coracana</name>
    <dbReference type="NCBI Taxonomy" id="191504"/>
    <lineage>
        <taxon>Eukaryota</taxon>
        <taxon>Viridiplantae</taxon>
        <taxon>Streptophyta</taxon>
        <taxon>Embryophyta</taxon>
        <taxon>Tracheophyta</taxon>
        <taxon>Spermatophyta</taxon>
        <taxon>Magnoliopsida</taxon>
        <taxon>Liliopsida</taxon>
        <taxon>Poales</taxon>
        <taxon>Poaceae</taxon>
        <taxon>PACMAD clade</taxon>
        <taxon>Chloridoideae</taxon>
        <taxon>Cynodonteae</taxon>
        <taxon>Eleusininae</taxon>
        <taxon>Eleusine</taxon>
    </lineage>
</organism>
<gene>
    <name evidence="3" type="primary">gb06421</name>
    <name evidence="3" type="ORF">PR202_gb06421</name>
</gene>
<name>A0AAV5E9C5_ELECO</name>
<dbReference type="InterPro" id="IPR001509">
    <property type="entry name" value="Epimerase_deHydtase"/>
</dbReference>
<comment type="caution">
    <text evidence="3">The sequence shown here is derived from an EMBL/GenBank/DDBJ whole genome shotgun (WGS) entry which is preliminary data.</text>
</comment>
<dbReference type="Gene3D" id="3.40.50.720">
    <property type="entry name" value="NAD(P)-binding Rossmann-like Domain"/>
    <property type="match status" value="2"/>
</dbReference>
<proteinExistence type="predicted"/>
<sequence>MAKVVCVTGAGGFIGSWIVKLLLAHGRKSNADGLLTHSLVSAWQEEIIEPIIDGTQNVVEAAADAGVRRLVLSSTIGTMYMNPHRDPDAPLDDSSWSDLDYCKRTKNWYCYAKTIAERSAWAAARARGLDLAVVIPVVTLGELLQSAMNTSTLHILKYLTGEAKAYVNESHAYVHVKDAAEAHVRVLLAPGAGGRRYVCAERTLHRGELCRILAQLFPEYPIPTRCKDEVNPPKKVYKFTNQPLKDLGIKFTPVHEYLYEAVKSLQDKGFLKKVSDTKVSERQSSSLLSHMLISKL</sequence>
<dbReference type="InterPro" id="IPR050425">
    <property type="entry name" value="NAD(P)_dehydrat-like"/>
</dbReference>
<dbReference type="SUPFAM" id="SSF51735">
    <property type="entry name" value="NAD(P)-binding Rossmann-fold domains"/>
    <property type="match status" value="1"/>
</dbReference>
<dbReference type="InterPro" id="IPR036291">
    <property type="entry name" value="NAD(P)-bd_dom_sf"/>
</dbReference>
<evidence type="ECO:0000256" key="1">
    <source>
        <dbReference type="ARBA" id="ARBA00023002"/>
    </source>
</evidence>
<dbReference type="EMBL" id="BQKI01000074">
    <property type="protein sequence ID" value="GJN19177.1"/>
    <property type="molecule type" value="Genomic_DNA"/>
</dbReference>
<feature type="domain" description="NAD-dependent epimerase/dehydratase" evidence="2">
    <location>
        <begin position="45"/>
        <end position="199"/>
    </location>
</feature>